<evidence type="ECO:0000313" key="3">
    <source>
        <dbReference type="Proteomes" id="UP000026960"/>
    </source>
</evidence>
<dbReference type="AlphaFoldDB" id="A0A0D3H141"/>
<dbReference type="EnsemblPlants" id="OBART08G17280.1">
    <property type="protein sequence ID" value="OBART08G17280.1"/>
    <property type="gene ID" value="OBART08G17280"/>
</dbReference>
<evidence type="ECO:0000256" key="1">
    <source>
        <dbReference type="SAM" id="MobiDB-lite"/>
    </source>
</evidence>
<sequence>MTRRSGGGGARARTAGSDWGGETTRSGGGARAVAGDERASCQRPLALSLAPAYPLAARWRHLALSPPAHSLGSPPSPLLVPAHALPRPAAITSPFLRKWRRGEDRTDGWVELLLVKAYLRSMWS</sequence>
<organism evidence="2">
    <name type="scientific">Oryza barthii</name>
    <dbReference type="NCBI Taxonomy" id="65489"/>
    <lineage>
        <taxon>Eukaryota</taxon>
        <taxon>Viridiplantae</taxon>
        <taxon>Streptophyta</taxon>
        <taxon>Embryophyta</taxon>
        <taxon>Tracheophyta</taxon>
        <taxon>Spermatophyta</taxon>
        <taxon>Magnoliopsida</taxon>
        <taxon>Liliopsida</taxon>
        <taxon>Poales</taxon>
        <taxon>Poaceae</taxon>
        <taxon>BOP clade</taxon>
        <taxon>Oryzoideae</taxon>
        <taxon>Oryzeae</taxon>
        <taxon>Oryzinae</taxon>
        <taxon>Oryza</taxon>
    </lineage>
</organism>
<feature type="compositionally biased region" description="Gly residues" evidence="1">
    <location>
        <begin position="1"/>
        <end position="10"/>
    </location>
</feature>
<feature type="region of interest" description="Disordered" evidence="1">
    <location>
        <begin position="1"/>
        <end position="37"/>
    </location>
</feature>
<accession>A0A0D3H141</accession>
<name>A0A0D3H141_9ORYZ</name>
<dbReference type="Proteomes" id="UP000026960">
    <property type="component" value="Chromosome 8"/>
</dbReference>
<dbReference type="Gramene" id="OBART08G17280.1">
    <property type="protein sequence ID" value="OBART08G17280.1"/>
    <property type="gene ID" value="OBART08G17280"/>
</dbReference>
<proteinExistence type="predicted"/>
<dbReference type="HOGENOM" id="CLU_2007424_0_0_1"/>
<reference evidence="2" key="2">
    <citation type="submission" date="2015-03" db="UniProtKB">
        <authorList>
            <consortium name="EnsemblPlants"/>
        </authorList>
    </citation>
    <scope>IDENTIFICATION</scope>
</reference>
<protein>
    <submittedName>
        <fullName evidence="2">Uncharacterized protein</fullName>
    </submittedName>
</protein>
<reference evidence="2" key="1">
    <citation type="journal article" date="2009" name="Rice">
        <title>De Novo Next Generation Sequencing of Plant Genomes.</title>
        <authorList>
            <person name="Rounsley S."/>
            <person name="Marri P.R."/>
            <person name="Yu Y."/>
            <person name="He R."/>
            <person name="Sisneros N."/>
            <person name="Goicoechea J.L."/>
            <person name="Lee S.J."/>
            <person name="Angelova A."/>
            <person name="Kudrna D."/>
            <person name="Luo M."/>
            <person name="Affourtit J."/>
            <person name="Desany B."/>
            <person name="Knight J."/>
            <person name="Niazi F."/>
            <person name="Egholm M."/>
            <person name="Wing R.A."/>
        </authorList>
    </citation>
    <scope>NUCLEOTIDE SEQUENCE [LARGE SCALE GENOMIC DNA]</scope>
    <source>
        <strain evidence="2">cv. IRGC 105608</strain>
    </source>
</reference>
<dbReference type="PaxDb" id="65489-OBART08G17280.1"/>
<keyword evidence="3" id="KW-1185">Reference proteome</keyword>
<evidence type="ECO:0000313" key="2">
    <source>
        <dbReference type="EnsemblPlants" id="OBART08G17280.1"/>
    </source>
</evidence>